<reference evidence="2 3" key="1">
    <citation type="submission" date="2018-05" db="EMBL/GenBank/DDBJ databases">
        <authorList>
            <person name="Lanie J.A."/>
            <person name="Ng W.-L."/>
            <person name="Kazmierczak K.M."/>
            <person name="Andrzejewski T.M."/>
            <person name="Davidsen T.M."/>
            <person name="Wayne K.J."/>
            <person name="Tettelin H."/>
            <person name="Glass J.I."/>
            <person name="Rusch D."/>
            <person name="Podicherti R."/>
            <person name="Tsui H.-C.T."/>
            <person name="Winkler M.E."/>
        </authorList>
    </citation>
    <scope>NUCLEOTIDE SEQUENCE [LARGE SCALE GENOMIC DNA]</scope>
    <source>
        <strain evidence="2 3">BUT-10</strain>
    </source>
</reference>
<dbReference type="PANTHER" id="PTHR41260:SF1">
    <property type="entry name" value="PROTEIN ECSC"/>
    <property type="match status" value="1"/>
</dbReference>
<keyword evidence="3" id="KW-1185">Reference proteome</keyword>
<dbReference type="Proteomes" id="UP000249524">
    <property type="component" value="Unassembled WGS sequence"/>
</dbReference>
<accession>A0A328BB33</accession>
<organism evidence="2 3">
    <name type="scientific">Phenylobacterium kunshanense</name>
    <dbReference type="NCBI Taxonomy" id="1445034"/>
    <lineage>
        <taxon>Bacteria</taxon>
        <taxon>Pseudomonadati</taxon>
        <taxon>Pseudomonadota</taxon>
        <taxon>Alphaproteobacteria</taxon>
        <taxon>Caulobacterales</taxon>
        <taxon>Caulobacteraceae</taxon>
        <taxon>Phenylobacterium</taxon>
    </lineage>
</organism>
<dbReference type="PANTHER" id="PTHR41260">
    <property type="entry name" value="PROTEIN ECSC"/>
    <property type="match status" value="1"/>
</dbReference>
<evidence type="ECO:0000313" key="2">
    <source>
        <dbReference type="EMBL" id="RAK64403.1"/>
    </source>
</evidence>
<dbReference type="EMBL" id="QFYS01000006">
    <property type="protein sequence ID" value="RAK64403.1"/>
    <property type="molecule type" value="Genomic_DNA"/>
</dbReference>
<evidence type="ECO:0000313" key="3">
    <source>
        <dbReference type="Proteomes" id="UP000249524"/>
    </source>
</evidence>
<protein>
    <recommendedName>
        <fullName evidence="4">EcsC family protein</fullName>
    </recommendedName>
</protein>
<dbReference type="Pfam" id="PF12787">
    <property type="entry name" value="EcsC"/>
    <property type="match status" value="1"/>
</dbReference>
<proteinExistence type="predicted"/>
<sequence length="359" mass="39145">MLADEAGQLRAIRHVVAPQKTRPCPPSTLADATATRSLAGGSGFDRLAAAGLEGAQAGERNTHATSEGRSRPAHARAADLVGTQRRLRAGIPGRRRPDGVRRVAAAASGVQIVRATPPADLTDEAYERWARGEVDRWRSDVLRPPGPLDRAAREMQGRINRLIPEKVHATVTTVIEGMTRTILTGADLTTAPALIGASLAERDRRALAAISSYRATAAVEGGVTGAGGFWMALADFPALLVIKIKLLFDLSAVYGHEADHFEERLFILGLFQLAFSGAEHRAAVFHELEGWSARQHPADFEHFDWRAFQQQYRDYIDLAKLAQMIPVVGAPIGAIVNWRLLERLGETAMNGYRMRWLEG</sequence>
<name>A0A328BB33_9CAUL</name>
<evidence type="ECO:0008006" key="4">
    <source>
        <dbReference type="Google" id="ProtNLM"/>
    </source>
</evidence>
<dbReference type="InterPro" id="IPR024787">
    <property type="entry name" value="EcsC"/>
</dbReference>
<feature type="compositionally biased region" description="Basic and acidic residues" evidence="1">
    <location>
        <begin position="60"/>
        <end position="70"/>
    </location>
</feature>
<dbReference type="AlphaFoldDB" id="A0A328BB33"/>
<dbReference type="OrthoDB" id="1705901at2"/>
<comment type="caution">
    <text evidence="2">The sequence shown here is derived from an EMBL/GenBank/DDBJ whole genome shotgun (WGS) entry which is preliminary data.</text>
</comment>
<feature type="region of interest" description="Disordered" evidence="1">
    <location>
        <begin position="54"/>
        <end position="79"/>
    </location>
</feature>
<gene>
    <name evidence="2" type="ORF">DJ019_14675</name>
</gene>
<evidence type="ECO:0000256" key="1">
    <source>
        <dbReference type="SAM" id="MobiDB-lite"/>
    </source>
</evidence>